<evidence type="ECO:0000313" key="1">
    <source>
        <dbReference type="EMBL" id="MDT0440185.1"/>
    </source>
</evidence>
<comment type="caution">
    <text evidence="1">The sequence shown here is derived from an EMBL/GenBank/DDBJ whole genome shotgun (WGS) entry which is preliminary data.</text>
</comment>
<dbReference type="AlphaFoldDB" id="A0ABD5EZW1"/>
<keyword evidence="2" id="KW-1185">Reference proteome</keyword>
<name>A0ABD5EZW1_9ACTN</name>
<dbReference type="RefSeq" id="WP_141721577.1">
    <property type="nucleotide sequence ID" value="NZ_JAVRES010000039.1"/>
</dbReference>
<protein>
    <submittedName>
        <fullName evidence="1">Uncharacterized protein</fullName>
    </submittedName>
</protein>
<accession>A0ABD5EZW1</accession>
<evidence type="ECO:0000313" key="2">
    <source>
        <dbReference type="Proteomes" id="UP001183535"/>
    </source>
</evidence>
<proteinExistence type="predicted"/>
<dbReference type="EMBL" id="JAVRES010000039">
    <property type="protein sequence ID" value="MDT0440185.1"/>
    <property type="molecule type" value="Genomic_DNA"/>
</dbReference>
<gene>
    <name evidence="1" type="ORF">RM877_36570</name>
</gene>
<reference evidence="2" key="1">
    <citation type="submission" date="2023-07" db="EMBL/GenBank/DDBJ databases">
        <title>30 novel species of actinomycetes from the DSMZ collection.</title>
        <authorList>
            <person name="Nouioui I."/>
        </authorList>
    </citation>
    <scope>NUCLEOTIDE SEQUENCE [LARGE SCALE GENOMIC DNA]</scope>
    <source>
        <strain evidence="2">DSM 41981</strain>
    </source>
</reference>
<organism evidence="1 2">
    <name type="scientific">Streptomyces doudnae</name>
    <dbReference type="NCBI Taxonomy" id="3075536"/>
    <lineage>
        <taxon>Bacteria</taxon>
        <taxon>Bacillati</taxon>
        <taxon>Actinomycetota</taxon>
        <taxon>Actinomycetes</taxon>
        <taxon>Kitasatosporales</taxon>
        <taxon>Streptomycetaceae</taxon>
        <taxon>Streptomyces</taxon>
    </lineage>
</organism>
<dbReference type="Proteomes" id="UP001183535">
    <property type="component" value="Unassembled WGS sequence"/>
</dbReference>
<sequence length="74" mass="8064">MSETISEHETVEEPVVELVDGEKIKLGVFLDNARRRAAKLRPRASGSRVMRGRGGLLAQRRCSRNVTGTASGIS</sequence>